<sequence length="88" mass="9759">MLNGIGGETIAVAKERLSAREVRLWAAYRERHGGLNPMMRADWNAGLLASLFANSKRKPSAPAFQVTDFLRFQRAEPIGLQEAMASWG</sequence>
<dbReference type="EMBL" id="NIVS01000016">
    <property type="protein sequence ID" value="OWQ54783.1"/>
    <property type="molecule type" value="Genomic_DNA"/>
</dbReference>
<dbReference type="InterPro" id="IPR009350">
    <property type="entry name" value="Phage_tail_T"/>
</dbReference>
<dbReference type="AlphaFoldDB" id="A0A2D0AK07"/>
<comment type="caution">
    <text evidence="2">The sequence shown here is derived from an EMBL/GenBank/DDBJ whole genome shotgun (WGS) entry which is preliminary data.</text>
</comment>
<organism evidence="2 3">
    <name type="scientific">Stenotrophomonas maltophilia</name>
    <name type="common">Pseudomonas maltophilia</name>
    <name type="synonym">Xanthomonas maltophilia</name>
    <dbReference type="NCBI Taxonomy" id="40324"/>
    <lineage>
        <taxon>Bacteria</taxon>
        <taxon>Pseudomonadati</taxon>
        <taxon>Pseudomonadota</taxon>
        <taxon>Gammaproteobacteria</taxon>
        <taxon>Lysobacterales</taxon>
        <taxon>Lysobacteraceae</taxon>
        <taxon>Stenotrophomonas</taxon>
        <taxon>Stenotrophomonas maltophilia group</taxon>
    </lineage>
</organism>
<evidence type="ECO:0000313" key="3">
    <source>
        <dbReference type="Proteomes" id="UP000198157"/>
    </source>
</evidence>
<name>A0A2D0AK07_STEMA</name>
<evidence type="ECO:0000313" key="2">
    <source>
        <dbReference type="EMBL" id="OWQ54783.1"/>
    </source>
</evidence>
<dbReference type="OrthoDB" id="6628031at2"/>
<protein>
    <submittedName>
        <fullName evidence="2">Phage tail protein</fullName>
    </submittedName>
</protein>
<proteinExistence type="predicted"/>
<dbReference type="Proteomes" id="UP000198157">
    <property type="component" value="Unassembled WGS sequence"/>
</dbReference>
<feature type="domain" description="Minor tail T" evidence="1">
    <location>
        <begin position="18"/>
        <end position="84"/>
    </location>
</feature>
<accession>A0A2D0AK07</accession>
<reference evidence="2 3" key="1">
    <citation type="submission" date="2017-06" db="EMBL/GenBank/DDBJ databases">
        <authorList>
            <person name="Kim H.J."/>
            <person name="Triplett B.A."/>
        </authorList>
    </citation>
    <scope>NUCLEOTIDE SEQUENCE [LARGE SCALE GENOMIC DNA]</scope>
    <source>
        <strain evidence="2 3">13146</strain>
    </source>
</reference>
<gene>
    <name evidence="2" type="ORF">CEE60_07240</name>
</gene>
<evidence type="ECO:0000259" key="1">
    <source>
        <dbReference type="Pfam" id="PF06223"/>
    </source>
</evidence>
<dbReference type="Pfam" id="PF06223">
    <property type="entry name" value="Phage_tail_T"/>
    <property type="match status" value="1"/>
</dbReference>